<dbReference type="OrthoDB" id="9786910at2"/>
<keyword evidence="5" id="KW-0472">Membrane</keyword>
<keyword evidence="4" id="KW-1003">Cell membrane</keyword>
<evidence type="ECO:0000256" key="2">
    <source>
        <dbReference type="ARBA" id="ARBA00007783"/>
    </source>
</evidence>
<feature type="transmembrane region" description="Helical" evidence="5">
    <location>
        <begin position="49"/>
        <end position="69"/>
    </location>
</feature>
<comment type="similarity">
    <text evidence="2">Belongs to the ABC-2 integral membrane protein family.</text>
</comment>
<dbReference type="Proteomes" id="UP000256779">
    <property type="component" value="Unassembled WGS sequence"/>
</dbReference>
<accession>A0A3D9KWC0</accession>
<keyword evidence="3" id="KW-0813">Transport</keyword>
<name>A0A3D9KWC0_MARFU</name>
<dbReference type="PROSITE" id="PS51012">
    <property type="entry name" value="ABC_TM2"/>
    <property type="match status" value="1"/>
</dbReference>
<evidence type="ECO:0000259" key="6">
    <source>
        <dbReference type="PROSITE" id="PS51012"/>
    </source>
</evidence>
<evidence type="ECO:0000256" key="4">
    <source>
        <dbReference type="ARBA" id="ARBA00022519"/>
    </source>
</evidence>
<protein>
    <submittedName>
        <fullName evidence="7">Lipopolysaccharide transport system permease protein</fullName>
    </submittedName>
</protein>
<keyword evidence="4" id="KW-0997">Cell inner membrane</keyword>
<feature type="transmembrane region" description="Helical" evidence="5">
    <location>
        <begin position="156"/>
        <end position="180"/>
    </location>
</feature>
<evidence type="ECO:0000256" key="5">
    <source>
        <dbReference type="SAM" id="Phobius"/>
    </source>
</evidence>
<dbReference type="AlphaFoldDB" id="A0A3D9KWC0"/>
<feature type="domain" description="ABC transmembrane type-2" evidence="6">
    <location>
        <begin position="50"/>
        <end position="267"/>
    </location>
</feature>
<comment type="caution">
    <text evidence="7">The sequence shown here is derived from an EMBL/GenBank/DDBJ whole genome shotgun (WGS) entry which is preliminary data.</text>
</comment>
<feature type="transmembrane region" description="Helical" evidence="5">
    <location>
        <begin position="81"/>
        <end position="102"/>
    </location>
</feature>
<dbReference type="PANTHER" id="PTHR30413">
    <property type="entry name" value="INNER MEMBRANE TRANSPORT PERMEASE"/>
    <property type="match status" value="1"/>
</dbReference>
<comment type="subcellular location">
    <subcellularLocation>
        <location evidence="1">Cell inner membrane</location>
        <topology evidence="1">Multi-pass membrane protein</topology>
    </subcellularLocation>
</comment>
<evidence type="ECO:0000256" key="3">
    <source>
        <dbReference type="ARBA" id="ARBA00022448"/>
    </source>
</evidence>
<keyword evidence="5" id="KW-1133">Transmembrane helix</keyword>
<dbReference type="GO" id="GO:0005886">
    <property type="term" value="C:plasma membrane"/>
    <property type="evidence" value="ECO:0007669"/>
    <property type="project" value="UniProtKB-SubCell"/>
</dbReference>
<feature type="transmembrane region" description="Helical" evidence="5">
    <location>
        <begin position="244"/>
        <end position="264"/>
    </location>
</feature>
<gene>
    <name evidence="7" type="ORF">C7460_13127</name>
</gene>
<evidence type="ECO:0000313" key="7">
    <source>
        <dbReference type="EMBL" id="RED92313.1"/>
    </source>
</evidence>
<dbReference type="GO" id="GO:0015920">
    <property type="term" value="P:lipopolysaccharide transport"/>
    <property type="evidence" value="ECO:0007669"/>
    <property type="project" value="TreeGrafter"/>
</dbReference>
<reference evidence="7 8" key="1">
    <citation type="submission" date="2018-07" db="EMBL/GenBank/DDBJ databases">
        <title>Genomic Encyclopedia of Type Strains, Phase IV (KMG-IV): sequencing the most valuable type-strain genomes for metagenomic binning, comparative biology and taxonomic classification.</title>
        <authorList>
            <person name="Goeker M."/>
        </authorList>
    </citation>
    <scope>NUCLEOTIDE SEQUENCE [LARGE SCALE GENOMIC DNA]</scope>
    <source>
        <strain evidence="7 8">DSM 4134</strain>
    </source>
</reference>
<feature type="transmembrane region" description="Helical" evidence="5">
    <location>
        <begin position="216"/>
        <end position="237"/>
    </location>
</feature>
<proteinExistence type="inferred from homology"/>
<keyword evidence="5" id="KW-0812">Transmembrane</keyword>
<feature type="transmembrane region" description="Helical" evidence="5">
    <location>
        <begin position="192"/>
        <end position="210"/>
    </location>
</feature>
<keyword evidence="8" id="KW-1185">Reference proteome</keyword>
<sequence length="275" mass="31084">MHLNVQKKVTRVSAQSYTTGQYFQLMVAHLAMLKALIIRDIQIKYAQSFLGIIWALVQPLTALLVYSIFFRFVFQFESLGYNYALYVFSGVLPWQLFSHALHHGSGSLIQHQDLVRKVAFPKLLLPLTKVAVGLLEMSLGMGILLIFLGISGHISVQLIALPVAILTLVLVSLALPVWISQLAIRRRDLLHILPYLGNFGIWLTPVFFTMSSLPNWLQTIVLLNPMTGVILLFRFALFGDPIPALIWWPLAITGVLLLLGLYRFKSFDKEMTDHL</sequence>
<dbReference type="InterPro" id="IPR047817">
    <property type="entry name" value="ABC2_TM_bact-type"/>
</dbReference>
<evidence type="ECO:0000256" key="1">
    <source>
        <dbReference type="ARBA" id="ARBA00004429"/>
    </source>
</evidence>
<evidence type="ECO:0000313" key="8">
    <source>
        <dbReference type="Proteomes" id="UP000256779"/>
    </source>
</evidence>
<feature type="transmembrane region" description="Helical" evidence="5">
    <location>
        <begin position="123"/>
        <end position="150"/>
    </location>
</feature>
<dbReference type="EMBL" id="QREG01000031">
    <property type="protein sequence ID" value="RED92313.1"/>
    <property type="molecule type" value="Genomic_DNA"/>
</dbReference>
<organism evidence="7 8">
    <name type="scientific">Marinoscillum furvescens DSM 4134</name>
    <dbReference type="NCBI Taxonomy" id="1122208"/>
    <lineage>
        <taxon>Bacteria</taxon>
        <taxon>Pseudomonadati</taxon>
        <taxon>Bacteroidota</taxon>
        <taxon>Cytophagia</taxon>
        <taxon>Cytophagales</taxon>
        <taxon>Reichenbachiellaceae</taxon>
        <taxon>Marinoscillum</taxon>
    </lineage>
</organism>
<dbReference type="PANTHER" id="PTHR30413:SF8">
    <property type="entry name" value="TRANSPORT PERMEASE PROTEIN"/>
    <property type="match status" value="1"/>
</dbReference>